<name>W6AH19_9MOLU</name>
<dbReference type="KEGG" id="scq:SCULI_v1c06480"/>
<dbReference type="AlphaFoldDB" id="W6AH19"/>
<keyword evidence="2" id="KW-0812">Transmembrane</keyword>
<dbReference type="EMBL" id="CP006681">
    <property type="protein sequence ID" value="AHI52989.1"/>
    <property type="molecule type" value="Genomic_DNA"/>
</dbReference>
<dbReference type="PATRIC" id="fig|1276246.3.peg.647"/>
<gene>
    <name evidence="3" type="ORF">SCULI_v1c06480</name>
</gene>
<protein>
    <submittedName>
        <fullName evidence="3">Uncharacterized protein</fullName>
    </submittedName>
</protein>
<sequence length="1010" mass="114808">MRYTLYEENEIFYIIDNLNNSYIASFHDQNLAQDYLLTLNNNLDQLSGFNNVNYGNVEINIGSASEFETDYVSVTMDDEEIFNTEFKNEESYPSDSSFIEFDDYDKKENNNNNNNNVKDKKSVKENNNVEDKNKFNNLDQNTDKPKRSRKKLILWLLLLILLLSLLLGSLAFFFLKDKEKPNPIIEIDNTKIVLKVNETIERKYNILNPIEDEILKFNVDDSQIVEVEDHNSSLIIKGLRVGITTLNLTYLNAESKHIDIEVISNNPVIEIDTTKINLKVGEQIEREYEIINPIEDEILKWELEDNTVVDIENLKDTFIIKGLKLGITQLILSYTNAETKHIDIEVIPDVPVIDIDTLKIHLRVDETMERKYDILNPIEDETLKWELEDNTIASVKEEQTTLTIKGLKTGITKLTLSYRNALNKVIDIEVSNNPVIEIDTSKIALWINDNETRGYEIINPIEDEVLKIALEDNTIAGFKDANNTLTINALKAGTTTLNLTYKNAESKQILIEVYDDPVIEILTSKIDLKVNEIVTRDYTIINPIEGEKLDSEIADASIAKVENDNNTLTIKGLKIGITKLTLSYRNANDKVIEIEVQPDDPVIEIDTSKIALWINDNETRGYEIINPIEDEVLKIALEDNTIAGFKDINNTLTINALKAGTTTLNLTYKNADSKQILIEVYDDPVIEIDTSNIVLKVDKQISIDFNILNPIEDETLKIEILDSSIIKVEDKNNNLEISGLQVGTTKLILSYKNAINKEIEIEIIEDLEIEGEIVDIKVFDTNKLLVLTEEAVYTLDSQGKLIKHEEFNKITRIISATIVERSSNQSRILIWTYGKAYSLNFNMEIVRETDNANWYPIAAYASKNSTDIYGVNGYQDFYKIDSNGTASLFNQNTLAQNFSGIIETNAGKLLMFGKKIVTAWNQEWDLVYGGETTLDLATNIIQVGNELLARETIENNKLGVFYSTGGLKSILTLEINFTALASYTETTQIIGTKDGHLYEINKSTIIRQIY</sequence>
<feature type="transmembrane region" description="Helical" evidence="2">
    <location>
        <begin position="152"/>
        <end position="175"/>
    </location>
</feature>
<evidence type="ECO:0000256" key="1">
    <source>
        <dbReference type="SAM" id="MobiDB-lite"/>
    </source>
</evidence>
<proteinExistence type="predicted"/>
<evidence type="ECO:0000313" key="4">
    <source>
        <dbReference type="Proteomes" id="UP000019267"/>
    </source>
</evidence>
<dbReference type="RefSeq" id="WP_025363223.1">
    <property type="nucleotide sequence ID" value="NZ_CP006681.1"/>
</dbReference>
<feature type="region of interest" description="Disordered" evidence="1">
    <location>
        <begin position="103"/>
        <end position="144"/>
    </location>
</feature>
<keyword evidence="2" id="KW-1133">Transmembrane helix</keyword>
<evidence type="ECO:0000313" key="3">
    <source>
        <dbReference type="EMBL" id="AHI52989.1"/>
    </source>
</evidence>
<organism evidence="3 4">
    <name type="scientific">Spiroplasma culicicola AES-1</name>
    <dbReference type="NCBI Taxonomy" id="1276246"/>
    <lineage>
        <taxon>Bacteria</taxon>
        <taxon>Bacillati</taxon>
        <taxon>Mycoplasmatota</taxon>
        <taxon>Mollicutes</taxon>
        <taxon>Entomoplasmatales</taxon>
        <taxon>Spiroplasmataceae</taxon>
        <taxon>Spiroplasma</taxon>
    </lineage>
</organism>
<accession>W6AH19</accession>
<evidence type="ECO:0000256" key="2">
    <source>
        <dbReference type="SAM" id="Phobius"/>
    </source>
</evidence>
<dbReference type="Proteomes" id="UP000019267">
    <property type="component" value="Chromosome"/>
</dbReference>
<dbReference type="HOGENOM" id="CLU_297872_0_0_14"/>
<keyword evidence="4" id="KW-1185">Reference proteome</keyword>
<dbReference type="STRING" id="1276246.SCULI_v1c06480"/>
<keyword evidence="2" id="KW-0472">Membrane</keyword>
<feature type="compositionally biased region" description="Basic and acidic residues" evidence="1">
    <location>
        <begin position="117"/>
        <end position="134"/>
    </location>
</feature>
<reference evidence="3 4" key="1">
    <citation type="journal article" date="2014" name="Genome Biol. Evol.">
        <title>Molecular evolution of the substrate utilization strategies and putative virulence factors in mosquito-associated Spiroplasma species.</title>
        <authorList>
            <person name="Chang T.H."/>
            <person name="Lo W.S."/>
            <person name="Ku C."/>
            <person name="Chen L.L."/>
            <person name="Kuo C.H."/>
        </authorList>
    </citation>
    <scope>NUCLEOTIDE SEQUENCE [LARGE SCALE GENOMIC DNA]</scope>
    <source>
        <strain evidence="3">AES-1</strain>
    </source>
</reference>